<comment type="caution">
    <text evidence="1">The sequence shown here is derived from an EMBL/GenBank/DDBJ whole genome shotgun (WGS) entry which is preliminary data.</text>
</comment>
<dbReference type="Proteomes" id="UP001500957">
    <property type="component" value="Unassembled WGS sequence"/>
</dbReference>
<reference evidence="1 2" key="1">
    <citation type="journal article" date="2019" name="Int. J. Syst. Evol. Microbiol.">
        <title>The Global Catalogue of Microorganisms (GCM) 10K type strain sequencing project: providing services to taxonomists for standard genome sequencing and annotation.</title>
        <authorList>
            <consortium name="The Broad Institute Genomics Platform"/>
            <consortium name="The Broad Institute Genome Sequencing Center for Infectious Disease"/>
            <person name="Wu L."/>
            <person name="Ma J."/>
        </authorList>
    </citation>
    <scope>NUCLEOTIDE SEQUENCE [LARGE SCALE GENOMIC DNA]</scope>
    <source>
        <strain evidence="1 2">JCM 10671</strain>
    </source>
</reference>
<protein>
    <submittedName>
        <fullName evidence="1">Uncharacterized protein</fullName>
    </submittedName>
</protein>
<evidence type="ECO:0000313" key="2">
    <source>
        <dbReference type="Proteomes" id="UP001500957"/>
    </source>
</evidence>
<evidence type="ECO:0000313" key="1">
    <source>
        <dbReference type="EMBL" id="GAA0620956.1"/>
    </source>
</evidence>
<proteinExistence type="predicted"/>
<sequence>MRWRDMAGIVPEKTARGTRRAQSWTRFDIPFSSESSGITERGSALTQRNETRLTCGGIDIDTYGYERTEAPPEQGKQALR</sequence>
<accession>A0ABN1GVM3</accession>
<organism evidence="1 2">
    <name type="scientific">Sporichthya brevicatena</name>
    <dbReference type="NCBI Taxonomy" id="171442"/>
    <lineage>
        <taxon>Bacteria</taxon>
        <taxon>Bacillati</taxon>
        <taxon>Actinomycetota</taxon>
        <taxon>Actinomycetes</taxon>
        <taxon>Sporichthyales</taxon>
        <taxon>Sporichthyaceae</taxon>
        <taxon>Sporichthya</taxon>
    </lineage>
</organism>
<gene>
    <name evidence="1" type="ORF">GCM10009547_24470</name>
</gene>
<name>A0ABN1GVM3_9ACTN</name>
<dbReference type="EMBL" id="BAAAHE010000019">
    <property type="protein sequence ID" value="GAA0620956.1"/>
    <property type="molecule type" value="Genomic_DNA"/>
</dbReference>
<keyword evidence="2" id="KW-1185">Reference proteome</keyword>